<dbReference type="AlphaFoldDB" id="A0A1G6Y4Z4"/>
<evidence type="ECO:0000256" key="2">
    <source>
        <dbReference type="ARBA" id="ARBA00001946"/>
    </source>
</evidence>
<accession>A0A1G6Y4Z4</accession>
<evidence type="ECO:0000256" key="5">
    <source>
        <dbReference type="ARBA" id="ARBA00022842"/>
    </source>
</evidence>
<evidence type="ECO:0000256" key="7">
    <source>
        <dbReference type="SAM" id="Phobius"/>
    </source>
</evidence>
<evidence type="ECO:0000256" key="6">
    <source>
        <dbReference type="ARBA" id="ARBA00023211"/>
    </source>
</evidence>
<evidence type="ECO:0000259" key="8">
    <source>
        <dbReference type="PROSITE" id="PS51462"/>
    </source>
</evidence>
<dbReference type="InterPro" id="IPR015797">
    <property type="entry name" value="NUDIX_hydrolase-like_dom_sf"/>
</dbReference>
<dbReference type="EMBL" id="FMZZ01000020">
    <property type="protein sequence ID" value="SDD85043.1"/>
    <property type="molecule type" value="Genomic_DNA"/>
</dbReference>
<dbReference type="OrthoDB" id="9802805at2"/>
<dbReference type="RefSeq" id="WP_091456780.1">
    <property type="nucleotide sequence ID" value="NZ_FMZZ01000020.1"/>
</dbReference>
<dbReference type="CDD" id="cd03426">
    <property type="entry name" value="NUDIX_CoAse_Nudt7"/>
    <property type="match status" value="1"/>
</dbReference>
<keyword evidence="6" id="KW-0464">Manganese</keyword>
<keyword evidence="3" id="KW-0479">Metal-binding</keyword>
<keyword evidence="5" id="KW-0460">Magnesium</keyword>
<comment type="cofactor">
    <cofactor evidence="2">
        <name>Mg(2+)</name>
        <dbReference type="ChEBI" id="CHEBI:18420"/>
    </cofactor>
</comment>
<dbReference type="GO" id="GO:0046872">
    <property type="term" value="F:metal ion binding"/>
    <property type="evidence" value="ECO:0007669"/>
    <property type="project" value="UniProtKB-KW"/>
</dbReference>
<dbReference type="InterPro" id="IPR045121">
    <property type="entry name" value="CoAse"/>
</dbReference>
<feature type="domain" description="Nudix hydrolase" evidence="8">
    <location>
        <begin position="41"/>
        <end position="182"/>
    </location>
</feature>
<proteinExistence type="predicted"/>
<dbReference type="PANTHER" id="PTHR12992">
    <property type="entry name" value="NUDIX HYDROLASE"/>
    <property type="match status" value="1"/>
</dbReference>
<keyword evidence="4" id="KW-0378">Hydrolase</keyword>
<evidence type="ECO:0000256" key="3">
    <source>
        <dbReference type="ARBA" id="ARBA00022723"/>
    </source>
</evidence>
<sequence>MITHGPLVDLDELPDWLRPLVAATADLDENLWRRFAAPGPDARDAAVLMLLGEDPAHGPDLLFQLRADTGGKHSGQVAFPGGAAEPGDDGPVATALREAVEETGLDPAGVRPVALLPKLHVPVSRFDVAPVLAHWVSPSPVRAVDPAETQAVARVPLADLADPANRFQVRHPSGYVGPAFAAPGMVIWGFTAGLLTMLLAVGGWEREWDSADVRDLDVAWRTIGPRSAEV</sequence>
<evidence type="ECO:0000313" key="9">
    <source>
        <dbReference type="EMBL" id="SDD85043.1"/>
    </source>
</evidence>
<dbReference type="InterPro" id="IPR000086">
    <property type="entry name" value="NUDIX_hydrolase_dom"/>
</dbReference>
<dbReference type="STRING" id="1271860.SAMN05216174_1208"/>
<dbReference type="GO" id="GO:0010945">
    <property type="term" value="F:coenzyme A diphosphatase activity"/>
    <property type="evidence" value="ECO:0007669"/>
    <property type="project" value="InterPro"/>
</dbReference>
<dbReference type="Gene3D" id="3.90.79.10">
    <property type="entry name" value="Nucleoside Triphosphate Pyrophosphohydrolase"/>
    <property type="match status" value="1"/>
</dbReference>
<name>A0A1G6Y4Z4_9PSEU</name>
<keyword evidence="7" id="KW-0472">Membrane</keyword>
<dbReference type="PANTHER" id="PTHR12992:SF11">
    <property type="entry name" value="MITOCHONDRIAL COENZYME A DIPHOSPHATASE NUDT8"/>
    <property type="match status" value="1"/>
</dbReference>
<dbReference type="Proteomes" id="UP000199501">
    <property type="component" value="Unassembled WGS sequence"/>
</dbReference>
<keyword evidence="10" id="KW-1185">Reference proteome</keyword>
<reference evidence="10" key="1">
    <citation type="submission" date="2016-10" db="EMBL/GenBank/DDBJ databases">
        <authorList>
            <person name="Varghese N."/>
            <person name="Submissions S."/>
        </authorList>
    </citation>
    <scope>NUCLEOTIDE SEQUENCE [LARGE SCALE GENOMIC DNA]</scope>
    <source>
        <strain evidence="10">IBRC-M 10403</strain>
    </source>
</reference>
<evidence type="ECO:0000256" key="1">
    <source>
        <dbReference type="ARBA" id="ARBA00001936"/>
    </source>
</evidence>
<gene>
    <name evidence="9" type="ORF">SAMN05216174_1208</name>
</gene>
<evidence type="ECO:0000313" key="10">
    <source>
        <dbReference type="Proteomes" id="UP000199501"/>
    </source>
</evidence>
<organism evidence="9 10">
    <name type="scientific">Actinokineospora iranica</name>
    <dbReference type="NCBI Taxonomy" id="1271860"/>
    <lineage>
        <taxon>Bacteria</taxon>
        <taxon>Bacillati</taxon>
        <taxon>Actinomycetota</taxon>
        <taxon>Actinomycetes</taxon>
        <taxon>Pseudonocardiales</taxon>
        <taxon>Pseudonocardiaceae</taxon>
        <taxon>Actinokineospora</taxon>
    </lineage>
</organism>
<protein>
    <submittedName>
        <fullName evidence="9">NUDIX domain-containing protein</fullName>
    </submittedName>
</protein>
<comment type="cofactor">
    <cofactor evidence="1">
        <name>Mn(2+)</name>
        <dbReference type="ChEBI" id="CHEBI:29035"/>
    </cofactor>
</comment>
<feature type="transmembrane region" description="Helical" evidence="7">
    <location>
        <begin position="180"/>
        <end position="204"/>
    </location>
</feature>
<dbReference type="SUPFAM" id="SSF55811">
    <property type="entry name" value="Nudix"/>
    <property type="match status" value="1"/>
</dbReference>
<dbReference type="PROSITE" id="PS51462">
    <property type="entry name" value="NUDIX"/>
    <property type="match status" value="1"/>
</dbReference>
<evidence type="ECO:0000256" key="4">
    <source>
        <dbReference type="ARBA" id="ARBA00022801"/>
    </source>
</evidence>
<keyword evidence="7" id="KW-1133">Transmembrane helix</keyword>
<dbReference type="Pfam" id="PF00293">
    <property type="entry name" value="NUDIX"/>
    <property type="match status" value="1"/>
</dbReference>
<keyword evidence="7" id="KW-0812">Transmembrane</keyword>